<gene>
    <name evidence="1" type="ORF">F2Q69_00027395</name>
</gene>
<reference evidence="1" key="1">
    <citation type="submission" date="2019-12" db="EMBL/GenBank/DDBJ databases">
        <title>Genome sequencing and annotation of Brassica cretica.</title>
        <authorList>
            <person name="Studholme D.J."/>
            <person name="Sarris P."/>
        </authorList>
    </citation>
    <scope>NUCLEOTIDE SEQUENCE</scope>
    <source>
        <strain evidence="1">PFS-109/04</strain>
        <tissue evidence="1">Leaf</tissue>
    </source>
</reference>
<evidence type="ECO:0000313" key="2">
    <source>
        <dbReference type="Proteomes" id="UP000712600"/>
    </source>
</evidence>
<comment type="caution">
    <text evidence="1">The sequence shown here is derived from an EMBL/GenBank/DDBJ whole genome shotgun (WGS) entry which is preliminary data.</text>
</comment>
<accession>A0A8S9S4M4</accession>
<proteinExistence type="predicted"/>
<dbReference type="EMBL" id="QGKX02000088">
    <property type="protein sequence ID" value="KAF3587628.1"/>
    <property type="molecule type" value="Genomic_DNA"/>
</dbReference>
<name>A0A8S9S4M4_BRACR</name>
<dbReference type="AlphaFoldDB" id="A0A8S9S4M4"/>
<organism evidence="1 2">
    <name type="scientific">Brassica cretica</name>
    <name type="common">Mustard</name>
    <dbReference type="NCBI Taxonomy" id="69181"/>
    <lineage>
        <taxon>Eukaryota</taxon>
        <taxon>Viridiplantae</taxon>
        <taxon>Streptophyta</taxon>
        <taxon>Embryophyta</taxon>
        <taxon>Tracheophyta</taxon>
        <taxon>Spermatophyta</taxon>
        <taxon>Magnoliopsida</taxon>
        <taxon>eudicotyledons</taxon>
        <taxon>Gunneridae</taxon>
        <taxon>Pentapetalae</taxon>
        <taxon>rosids</taxon>
        <taxon>malvids</taxon>
        <taxon>Brassicales</taxon>
        <taxon>Brassicaceae</taxon>
        <taxon>Brassiceae</taxon>
        <taxon>Brassica</taxon>
    </lineage>
</organism>
<dbReference type="Proteomes" id="UP000712600">
    <property type="component" value="Unassembled WGS sequence"/>
</dbReference>
<evidence type="ECO:0000313" key="1">
    <source>
        <dbReference type="EMBL" id="KAF3587628.1"/>
    </source>
</evidence>
<protein>
    <submittedName>
        <fullName evidence="1">Uncharacterized protein</fullName>
    </submittedName>
</protein>
<sequence>MAPRPLLRYCLPFVLSPSLQGGVAMAVCVHEHFSSIRVSNWVSRVSCRSGDFLEEWSSQCLPRRQFLFLFAGTEELDFACLFLSRFMSRAGGVSEVPVAALRVCFIFLSSFSALSFSMSVEVKSSERSLRISYFGNDMGCSGNRGNEVNATSRDYHQR</sequence>